<protein>
    <recommendedName>
        <fullName evidence="4">Dirigent protein</fullName>
    </recommendedName>
</protein>
<feature type="chain" id="PRO_5041776229" description="Dirigent protein" evidence="4">
    <location>
        <begin position="26"/>
        <end position="193"/>
    </location>
</feature>
<gene>
    <name evidence="5" type="ORF">C2S53_010357</name>
</gene>
<dbReference type="PANTHER" id="PTHR21495">
    <property type="entry name" value="NUCLEOPORIN-RELATED"/>
    <property type="match status" value="1"/>
</dbReference>
<dbReference type="Pfam" id="PF03018">
    <property type="entry name" value="Dirigent"/>
    <property type="match status" value="1"/>
</dbReference>
<evidence type="ECO:0000256" key="2">
    <source>
        <dbReference type="ARBA" id="ARBA00011738"/>
    </source>
</evidence>
<dbReference type="Proteomes" id="UP001190926">
    <property type="component" value="Unassembled WGS sequence"/>
</dbReference>
<dbReference type="InterPro" id="IPR044859">
    <property type="entry name" value="Allene_oxi_cyc_Dirigent"/>
</dbReference>
<dbReference type="EMBL" id="SDAM02000323">
    <property type="protein sequence ID" value="KAH6824543.1"/>
    <property type="molecule type" value="Genomic_DNA"/>
</dbReference>
<accession>A0AAD4P2K0</accession>
<sequence length="193" mass="20897">MEKTVIAAAAATLIWCSILGTAATASPESPKAVEKWIETLTHKQEKVTKLHFYFHRLAGAATTGVAIATATTMINPNPMGFGSTVIKDDPMTVGPELSSTHIGYSQGLSATSSLEDIVLTEYFTLYFTDPTRNGSTLAIHGSNPLLHKYREMPIVGGTGVFRLARGVATYQTYFYNATTREACVEADLVVFHF</sequence>
<dbReference type="GO" id="GO:0048046">
    <property type="term" value="C:apoplast"/>
    <property type="evidence" value="ECO:0007669"/>
    <property type="project" value="UniProtKB-SubCell"/>
</dbReference>
<proteinExistence type="inferred from homology"/>
<evidence type="ECO:0000256" key="3">
    <source>
        <dbReference type="ARBA" id="ARBA00022525"/>
    </source>
</evidence>
<evidence type="ECO:0000313" key="6">
    <source>
        <dbReference type="Proteomes" id="UP001190926"/>
    </source>
</evidence>
<dbReference type="InterPro" id="IPR004265">
    <property type="entry name" value="Dirigent"/>
</dbReference>
<feature type="signal peptide" evidence="4">
    <location>
        <begin position="1"/>
        <end position="25"/>
    </location>
</feature>
<dbReference type="GO" id="GO:0009699">
    <property type="term" value="P:phenylpropanoid biosynthetic process"/>
    <property type="evidence" value="ECO:0007669"/>
    <property type="project" value="UniProtKB-ARBA"/>
</dbReference>
<keyword evidence="4" id="KW-0052">Apoplast</keyword>
<keyword evidence="4" id="KW-0732">Signal</keyword>
<dbReference type="AlphaFoldDB" id="A0AAD4P2K0"/>
<evidence type="ECO:0000313" key="5">
    <source>
        <dbReference type="EMBL" id="KAH6824543.1"/>
    </source>
</evidence>
<comment type="caution">
    <text evidence="5">The sequence shown here is derived from an EMBL/GenBank/DDBJ whole genome shotgun (WGS) entry which is preliminary data.</text>
</comment>
<reference evidence="5 6" key="1">
    <citation type="journal article" date="2021" name="Nat. Commun.">
        <title>Incipient diploidization of the medicinal plant Perilla within 10,000 years.</title>
        <authorList>
            <person name="Zhang Y."/>
            <person name="Shen Q."/>
            <person name="Leng L."/>
            <person name="Zhang D."/>
            <person name="Chen S."/>
            <person name="Shi Y."/>
            <person name="Ning Z."/>
            <person name="Chen S."/>
        </authorList>
    </citation>
    <scope>NUCLEOTIDE SEQUENCE [LARGE SCALE GENOMIC DNA]</scope>
    <source>
        <strain evidence="6">cv. PC099</strain>
    </source>
</reference>
<comment type="subunit">
    <text evidence="2 4">Homodimer.</text>
</comment>
<dbReference type="Gene3D" id="2.40.480.10">
    <property type="entry name" value="Allene oxide cyclase-like"/>
    <property type="match status" value="1"/>
</dbReference>
<comment type="similarity">
    <text evidence="1 4">Belongs to the plant dirigent protein family.</text>
</comment>
<name>A0AAD4P2K0_PERFH</name>
<comment type="subcellular location">
    <subcellularLocation>
        <location evidence="4">Secreted</location>
        <location evidence="4">Extracellular space</location>
        <location evidence="4">Apoplast</location>
    </subcellularLocation>
</comment>
<keyword evidence="6" id="KW-1185">Reference proteome</keyword>
<organism evidence="5 6">
    <name type="scientific">Perilla frutescens var. hirtella</name>
    <name type="common">Perilla citriodora</name>
    <name type="synonym">Perilla setoyensis</name>
    <dbReference type="NCBI Taxonomy" id="608512"/>
    <lineage>
        <taxon>Eukaryota</taxon>
        <taxon>Viridiplantae</taxon>
        <taxon>Streptophyta</taxon>
        <taxon>Embryophyta</taxon>
        <taxon>Tracheophyta</taxon>
        <taxon>Spermatophyta</taxon>
        <taxon>Magnoliopsida</taxon>
        <taxon>eudicotyledons</taxon>
        <taxon>Gunneridae</taxon>
        <taxon>Pentapetalae</taxon>
        <taxon>asterids</taxon>
        <taxon>lamiids</taxon>
        <taxon>Lamiales</taxon>
        <taxon>Lamiaceae</taxon>
        <taxon>Nepetoideae</taxon>
        <taxon>Elsholtzieae</taxon>
        <taxon>Perilla</taxon>
    </lineage>
</organism>
<keyword evidence="3 4" id="KW-0964">Secreted</keyword>
<evidence type="ECO:0000256" key="1">
    <source>
        <dbReference type="ARBA" id="ARBA00010746"/>
    </source>
</evidence>
<comment type="function">
    <text evidence="4">Dirigent proteins impart stereoselectivity on the phenoxy radical-coupling reaction, yielding optically active lignans from two molecules of coniferyl alcohol in the biosynthesis of lignans, flavonolignans, and alkaloids and thus plays a central role in plant secondary metabolism.</text>
</comment>
<evidence type="ECO:0000256" key="4">
    <source>
        <dbReference type="RuleBase" id="RU363099"/>
    </source>
</evidence>